<dbReference type="EC" id="2.7.13.3" evidence="2"/>
<dbReference type="InterPro" id="IPR015943">
    <property type="entry name" value="WD40/YVTN_repeat-like_dom_sf"/>
</dbReference>
<dbReference type="SMART" id="SM00342">
    <property type="entry name" value="HTH_ARAC"/>
    <property type="match status" value="1"/>
</dbReference>
<evidence type="ECO:0000259" key="14">
    <source>
        <dbReference type="PROSITE" id="PS50110"/>
    </source>
</evidence>
<evidence type="ECO:0000256" key="4">
    <source>
        <dbReference type="ARBA" id="ARBA00022679"/>
    </source>
</evidence>
<dbReference type="InterPro" id="IPR013783">
    <property type="entry name" value="Ig-like_fold"/>
</dbReference>
<dbReference type="InterPro" id="IPR001789">
    <property type="entry name" value="Sig_transdc_resp-reg_receiver"/>
</dbReference>
<keyword evidence="7" id="KW-0067">ATP-binding</keyword>
<sequence length="1385" mass="156343">MRIAKRYCPKESCCMNARKKLLHYWHWLLVLVPLVSTANNFSPITRIGIEKGLSNNSVRCILQDRQGFIWIGTYDGLNRYDGSEFKVFRNRPDDSTSLPHNYIYSIHEDGRQQFWVGTGQGIAQLDRTTGIFSPVYYIQQPGRQRERLSINANFISSDSQGNVWFGTNGWGLMQKRSADKDPVQILCQTNTGWSNGYIAKAMAQVGQQLYVFVTDIGLCQYDAASKRLLLADASVANANSMVADAAGNIWVGSENGLHQYNTMLRKYTAHFTQASGVLPFDNVSSLFIANHELWIATEGGGIAIRNMQQGKVRYLTAGKGQHDLSSDAVYALATDNEGRMWIGTHKGGCNVISSSDGRFVTIANDPFNGNSLIGNFVYSFAESKTDEDIFIGTDGNGLSIWNRRSNRFTNYVHHAGDASSISHNSVTNIFTDYTGKIWMTTLGGGVNQFSKATGKFKHYKLLNTANGTENKNALSLYEDKDKTLWATTFGKMYRYNRADDRFDIFSQNINDIISITEDKQGQLWGGTTNQLVQIDRQDKQHHFYDIGGKPVRAILADANSNRLWLGTEGNGLLLFDISTGKVMERYTDANGLCNNAVHTIVKDGKGMLWLSTFNGLARFDPKRKSFSNFYQSDGLQSNQFNYRSAYKLRSGELMFGGIKGFNLFHPDSIVVRSFMPPLYITSIMINSKDVAVAGNDYISKRNAATIEELRIPYDEAILSIRFNALEYASPEKISYAYFLEGWDRGWTYAGNTRNINYNNLTEGSYVLHIKSTNAAGTWQEKESLLRIIVLPPWYRSWWAYSLYLLLAAGLGYVIYNYRIQQERLRYKIKLAQLQADQEQEVNERRQSFFTNIAHEFRTPLTLIINPLKDIVQKEDSSDSKEELGLVYRNARRLLSLVDQFLLFRKTDTDTGQLVEQVFHFDQLCQETYLYFVQQARSKQINYQLQVNAQPIVVKGDREKLDIILYNLMSNALKYTPEQGEVLVNVQADATQVTVEVCDSGPGIPPQVGNRLFEKYYQVKEPGHAGKPGFGIGLYLAKKLAEMHGGSIGFANRSQTGTCFTLSLPIVSSAAQVVENAPVAATTSTALLEEIAAGSEPLVAAKPAITNGLESIVSELRSMLIVDDNDQMRSYLRQVFSKNFTVYDAANGHKGLAIAHEVMPDIIISDVMMEDMTGIDFCKAIKETAALNHIPFILITGSISPELKMKGIEYGADDYISKPFEKDLLVARVQSLLRNQQNLQQYFYNEITHQKNYFSVSGEYKAFLEACIDIVERHLDDDEFNIQVLATEIGMSHSKLYKTIKTISGQSASAFIRFIRLRKAAEMFINSNYNINQTAFYVGIKDIKYFREQFAKTFGMKPSEYIEKYRKTLGKNYRLNDKVSGDRLKE</sequence>
<keyword evidence="6" id="KW-0418">Kinase</keyword>
<dbReference type="InterPro" id="IPR003594">
    <property type="entry name" value="HATPase_dom"/>
</dbReference>
<keyword evidence="10" id="KW-0804">Transcription</keyword>
<dbReference type="Gene3D" id="3.30.565.10">
    <property type="entry name" value="Histidine kinase-like ATPase, C-terminal domain"/>
    <property type="match status" value="1"/>
</dbReference>
<accession>A0A6I6GYG0</accession>
<dbReference type="FunFam" id="3.30.565.10:FF:000037">
    <property type="entry name" value="Hybrid sensor histidine kinase/response regulator"/>
    <property type="match status" value="1"/>
</dbReference>
<dbReference type="InterPro" id="IPR036097">
    <property type="entry name" value="HisK_dim/P_sf"/>
</dbReference>
<dbReference type="EMBL" id="CP046566">
    <property type="protein sequence ID" value="QGW27551.1"/>
    <property type="molecule type" value="Genomic_DNA"/>
</dbReference>
<dbReference type="InterPro" id="IPR036890">
    <property type="entry name" value="HATPase_C_sf"/>
</dbReference>
<dbReference type="Gene3D" id="1.10.287.130">
    <property type="match status" value="1"/>
</dbReference>
<dbReference type="SUPFAM" id="SSF47384">
    <property type="entry name" value="Homodimeric domain of signal transducing histidine kinase"/>
    <property type="match status" value="1"/>
</dbReference>
<dbReference type="GO" id="GO:0043565">
    <property type="term" value="F:sequence-specific DNA binding"/>
    <property type="evidence" value="ECO:0007669"/>
    <property type="project" value="InterPro"/>
</dbReference>
<dbReference type="SUPFAM" id="SSF55874">
    <property type="entry name" value="ATPase domain of HSP90 chaperone/DNA topoisomerase II/histidine kinase"/>
    <property type="match status" value="1"/>
</dbReference>
<dbReference type="InterPro" id="IPR018060">
    <property type="entry name" value="HTH_AraC"/>
</dbReference>
<dbReference type="InterPro" id="IPR011006">
    <property type="entry name" value="CheY-like_superfamily"/>
</dbReference>
<dbReference type="PANTHER" id="PTHR43547:SF2">
    <property type="entry name" value="HYBRID SIGNAL TRANSDUCTION HISTIDINE KINASE C"/>
    <property type="match status" value="1"/>
</dbReference>
<keyword evidence="8" id="KW-0902">Two-component regulatory system</keyword>
<dbReference type="KEGG" id="fls:GLV81_05065"/>
<name>A0A6I6GYG0_9BACT</name>
<dbReference type="InterPro" id="IPR011123">
    <property type="entry name" value="Y_Y_Y"/>
</dbReference>
<dbReference type="SMART" id="SM00387">
    <property type="entry name" value="HATPase_c"/>
    <property type="match status" value="1"/>
</dbReference>
<dbReference type="SUPFAM" id="SSF63829">
    <property type="entry name" value="Calcium-dependent phosphotriesterase"/>
    <property type="match status" value="3"/>
</dbReference>
<dbReference type="InterPro" id="IPR003661">
    <property type="entry name" value="HisK_dim/P_dom"/>
</dbReference>
<evidence type="ECO:0000313" key="15">
    <source>
        <dbReference type="EMBL" id="QGW27551.1"/>
    </source>
</evidence>
<evidence type="ECO:0000256" key="5">
    <source>
        <dbReference type="ARBA" id="ARBA00022741"/>
    </source>
</evidence>
<dbReference type="Pfam" id="PF07494">
    <property type="entry name" value="Reg_prop"/>
    <property type="match status" value="3"/>
</dbReference>
<dbReference type="Gene3D" id="3.40.50.2300">
    <property type="match status" value="1"/>
</dbReference>
<dbReference type="Pfam" id="PF00512">
    <property type="entry name" value="HisKA"/>
    <property type="match status" value="1"/>
</dbReference>
<dbReference type="Gene3D" id="1.10.10.60">
    <property type="entry name" value="Homeodomain-like"/>
    <property type="match status" value="1"/>
</dbReference>
<evidence type="ECO:0000313" key="16">
    <source>
        <dbReference type="Proteomes" id="UP000426027"/>
    </source>
</evidence>
<feature type="domain" description="Histidine kinase" evidence="13">
    <location>
        <begin position="851"/>
        <end position="1067"/>
    </location>
</feature>
<dbReference type="Pfam" id="PF02518">
    <property type="entry name" value="HATPase_c"/>
    <property type="match status" value="1"/>
</dbReference>
<evidence type="ECO:0000259" key="12">
    <source>
        <dbReference type="PROSITE" id="PS01124"/>
    </source>
</evidence>
<dbReference type="PRINTS" id="PR00344">
    <property type="entry name" value="BCTRLSENSOR"/>
</dbReference>
<dbReference type="GO" id="GO:0000155">
    <property type="term" value="F:phosphorelay sensor kinase activity"/>
    <property type="evidence" value="ECO:0007669"/>
    <property type="project" value="InterPro"/>
</dbReference>
<keyword evidence="3 11" id="KW-0597">Phosphoprotein</keyword>
<feature type="modified residue" description="4-aspartylphosphate" evidence="11">
    <location>
        <position position="1165"/>
    </location>
</feature>
<dbReference type="InterPro" id="IPR011110">
    <property type="entry name" value="Reg_prop"/>
</dbReference>
<dbReference type="Gene3D" id="2.60.40.10">
    <property type="entry name" value="Immunoglobulins"/>
    <property type="match status" value="1"/>
</dbReference>
<organism evidence="15 16">
    <name type="scientific">Phnomibacter ginsenosidimutans</name>
    <dbReference type="NCBI Taxonomy" id="2676868"/>
    <lineage>
        <taxon>Bacteria</taxon>
        <taxon>Pseudomonadati</taxon>
        <taxon>Bacteroidota</taxon>
        <taxon>Chitinophagia</taxon>
        <taxon>Chitinophagales</taxon>
        <taxon>Chitinophagaceae</taxon>
        <taxon>Phnomibacter</taxon>
    </lineage>
</organism>
<dbReference type="GO" id="GO:0003700">
    <property type="term" value="F:DNA-binding transcription factor activity"/>
    <property type="evidence" value="ECO:0007669"/>
    <property type="project" value="InterPro"/>
</dbReference>
<evidence type="ECO:0000256" key="1">
    <source>
        <dbReference type="ARBA" id="ARBA00000085"/>
    </source>
</evidence>
<dbReference type="PANTHER" id="PTHR43547">
    <property type="entry name" value="TWO-COMPONENT HISTIDINE KINASE"/>
    <property type="match status" value="1"/>
</dbReference>
<dbReference type="InterPro" id="IPR005467">
    <property type="entry name" value="His_kinase_dom"/>
</dbReference>
<protein>
    <recommendedName>
        <fullName evidence="2">histidine kinase</fullName>
        <ecNumber evidence="2">2.7.13.3</ecNumber>
    </recommendedName>
</protein>
<evidence type="ECO:0000256" key="10">
    <source>
        <dbReference type="ARBA" id="ARBA00023163"/>
    </source>
</evidence>
<comment type="catalytic activity">
    <reaction evidence="1">
        <text>ATP + protein L-histidine = ADP + protein N-phospho-L-histidine.</text>
        <dbReference type="EC" id="2.7.13.3"/>
    </reaction>
</comment>
<dbReference type="Gene3D" id="2.130.10.10">
    <property type="entry name" value="YVTN repeat-like/Quinoprotein amine dehydrogenase"/>
    <property type="match status" value="2"/>
</dbReference>
<proteinExistence type="predicted"/>
<keyword evidence="16" id="KW-1185">Reference proteome</keyword>
<dbReference type="SMART" id="SM00388">
    <property type="entry name" value="HisKA"/>
    <property type="match status" value="1"/>
</dbReference>
<evidence type="ECO:0000256" key="8">
    <source>
        <dbReference type="ARBA" id="ARBA00023012"/>
    </source>
</evidence>
<dbReference type="GO" id="GO:0005524">
    <property type="term" value="F:ATP binding"/>
    <property type="evidence" value="ECO:0007669"/>
    <property type="project" value="UniProtKB-KW"/>
</dbReference>
<dbReference type="SUPFAM" id="SSF46689">
    <property type="entry name" value="Homeodomain-like"/>
    <property type="match status" value="1"/>
</dbReference>
<evidence type="ECO:0000256" key="2">
    <source>
        <dbReference type="ARBA" id="ARBA00012438"/>
    </source>
</evidence>
<evidence type="ECO:0000256" key="11">
    <source>
        <dbReference type="PROSITE-ProRule" id="PRU00169"/>
    </source>
</evidence>
<reference evidence="15 16" key="1">
    <citation type="submission" date="2019-11" db="EMBL/GenBank/DDBJ databases">
        <authorList>
            <person name="Im W.T."/>
        </authorList>
    </citation>
    <scope>NUCLEOTIDE SEQUENCE [LARGE SCALE GENOMIC DNA]</scope>
    <source>
        <strain evidence="15 16">SB-02</strain>
    </source>
</reference>
<dbReference type="PROSITE" id="PS50110">
    <property type="entry name" value="RESPONSE_REGULATORY"/>
    <property type="match status" value="1"/>
</dbReference>
<dbReference type="Pfam" id="PF07495">
    <property type="entry name" value="Y_Y_Y"/>
    <property type="match status" value="1"/>
</dbReference>
<dbReference type="PROSITE" id="PS01124">
    <property type="entry name" value="HTH_ARAC_FAMILY_2"/>
    <property type="match status" value="1"/>
</dbReference>
<dbReference type="Pfam" id="PF00072">
    <property type="entry name" value="Response_reg"/>
    <property type="match status" value="1"/>
</dbReference>
<dbReference type="SMART" id="SM00448">
    <property type="entry name" value="REC"/>
    <property type="match status" value="1"/>
</dbReference>
<feature type="domain" description="Response regulatory" evidence="14">
    <location>
        <begin position="1117"/>
        <end position="1232"/>
    </location>
</feature>
<evidence type="ECO:0000256" key="6">
    <source>
        <dbReference type="ARBA" id="ARBA00022777"/>
    </source>
</evidence>
<dbReference type="CDD" id="cd00082">
    <property type="entry name" value="HisKA"/>
    <property type="match status" value="1"/>
</dbReference>
<keyword evidence="9" id="KW-0805">Transcription regulation</keyword>
<dbReference type="FunFam" id="2.60.40.10:FF:000791">
    <property type="entry name" value="Two-component system sensor histidine kinase/response regulator"/>
    <property type="match status" value="1"/>
</dbReference>
<dbReference type="Proteomes" id="UP000426027">
    <property type="component" value="Chromosome"/>
</dbReference>
<dbReference type="Pfam" id="PF12833">
    <property type="entry name" value="HTH_18"/>
    <property type="match status" value="1"/>
</dbReference>
<gene>
    <name evidence="15" type="ORF">GLV81_05065</name>
</gene>
<dbReference type="SUPFAM" id="SSF52172">
    <property type="entry name" value="CheY-like"/>
    <property type="match status" value="1"/>
</dbReference>
<evidence type="ECO:0000256" key="9">
    <source>
        <dbReference type="ARBA" id="ARBA00023015"/>
    </source>
</evidence>
<dbReference type="CDD" id="cd00075">
    <property type="entry name" value="HATPase"/>
    <property type="match status" value="1"/>
</dbReference>
<evidence type="ECO:0000256" key="7">
    <source>
        <dbReference type="ARBA" id="ARBA00022840"/>
    </source>
</evidence>
<evidence type="ECO:0000259" key="13">
    <source>
        <dbReference type="PROSITE" id="PS50109"/>
    </source>
</evidence>
<feature type="domain" description="HTH araC/xylS-type" evidence="12">
    <location>
        <begin position="1264"/>
        <end position="1363"/>
    </location>
</feature>
<evidence type="ECO:0000256" key="3">
    <source>
        <dbReference type="ARBA" id="ARBA00022553"/>
    </source>
</evidence>
<dbReference type="InterPro" id="IPR009057">
    <property type="entry name" value="Homeodomain-like_sf"/>
</dbReference>
<dbReference type="InterPro" id="IPR004358">
    <property type="entry name" value="Sig_transdc_His_kin-like_C"/>
</dbReference>
<keyword evidence="4" id="KW-0808">Transferase</keyword>
<keyword evidence="5" id="KW-0547">Nucleotide-binding</keyword>
<dbReference type="PROSITE" id="PS50109">
    <property type="entry name" value="HIS_KIN"/>
    <property type="match status" value="1"/>
</dbReference>